<evidence type="ECO:0000313" key="6">
    <source>
        <dbReference type="Proteomes" id="UP001633002"/>
    </source>
</evidence>
<feature type="compositionally biased region" description="Acidic residues" evidence="3">
    <location>
        <begin position="1293"/>
        <end position="1342"/>
    </location>
</feature>
<accession>A0ABD3HHR1</accession>
<dbReference type="SUPFAM" id="SSF52047">
    <property type="entry name" value="RNI-like"/>
    <property type="match status" value="1"/>
</dbReference>
<dbReference type="SUPFAM" id="SSF52540">
    <property type="entry name" value="P-loop containing nucleoside triphosphate hydrolases"/>
    <property type="match status" value="1"/>
</dbReference>
<feature type="compositionally biased region" description="Basic and acidic residues" evidence="3">
    <location>
        <begin position="1"/>
        <end position="10"/>
    </location>
</feature>
<dbReference type="Gene3D" id="3.80.10.10">
    <property type="entry name" value="Ribonuclease Inhibitor"/>
    <property type="match status" value="3"/>
</dbReference>
<dbReference type="Proteomes" id="UP001633002">
    <property type="component" value="Unassembled WGS sequence"/>
</dbReference>
<organism evidence="5 6">
    <name type="scientific">Riccia sorocarpa</name>
    <dbReference type="NCBI Taxonomy" id="122646"/>
    <lineage>
        <taxon>Eukaryota</taxon>
        <taxon>Viridiplantae</taxon>
        <taxon>Streptophyta</taxon>
        <taxon>Embryophyta</taxon>
        <taxon>Marchantiophyta</taxon>
        <taxon>Marchantiopsida</taxon>
        <taxon>Marchantiidae</taxon>
        <taxon>Marchantiales</taxon>
        <taxon>Ricciaceae</taxon>
        <taxon>Riccia</taxon>
    </lineage>
</organism>
<dbReference type="EMBL" id="JBJQOH010000003">
    <property type="protein sequence ID" value="KAL3691173.1"/>
    <property type="molecule type" value="Genomic_DNA"/>
</dbReference>
<dbReference type="InterPro" id="IPR032675">
    <property type="entry name" value="LRR_dom_sf"/>
</dbReference>
<feature type="domain" description="NB-ARC" evidence="4">
    <location>
        <begin position="260"/>
        <end position="407"/>
    </location>
</feature>
<dbReference type="InterPro" id="IPR042197">
    <property type="entry name" value="Apaf_helical"/>
</dbReference>
<feature type="region of interest" description="Disordered" evidence="3">
    <location>
        <begin position="1252"/>
        <end position="1350"/>
    </location>
</feature>
<keyword evidence="2" id="KW-0677">Repeat</keyword>
<evidence type="ECO:0000256" key="1">
    <source>
        <dbReference type="ARBA" id="ARBA00022614"/>
    </source>
</evidence>
<dbReference type="InterPro" id="IPR027417">
    <property type="entry name" value="P-loop_NTPase"/>
</dbReference>
<dbReference type="PANTHER" id="PTHR36766:SF30">
    <property type="entry name" value="TIR-NBS TYPE DISEASE RESISTANCE PROTEIN-RELATED"/>
    <property type="match status" value="1"/>
</dbReference>
<dbReference type="SUPFAM" id="SSF52058">
    <property type="entry name" value="L domain-like"/>
    <property type="match status" value="1"/>
</dbReference>
<evidence type="ECO:0000256" key="3">
    <source>
        <dbReference type="SAM" id="MobiDB-lite"/>
    </source>
</evidence>
<feature type="region of interest" description="Disordered" evidence="3">
    <location>
        <begin position="92"/>
        <end position="166"/>
    </location>
</feature>
<dbReference type="InterPro" id="IPR003591">
    <property type="entry name" value="Leu-rich_rpt_typical-subtyp"/>
</dbReference>
<dbReference type="Gene3D" id="3.40.50.300">
    <property type="entry name" value="P-loop containing nucleotide triphosphate hydrolases"/>
    <property type="match status" value="1"/>
</dbReference>
<keyword evidence="1" id="KW-0433">Leucine-rich repeat</keyword>
<protein>
    <recommendedName>
        <fullName evidence="4">NB-ARC domain-containing protein</fullName>
    </recommendedName>
</protein>
<evidence type="ECO:0000313" key="5">
    <source>
        <dbReference type="EMBL" id="KAL3691173.1"/>
    </source>
</evidence>
<dbReference type="Gene3D" id="1.10.8.430">
    <property type="entry name" value="Helical domain of apoptotic protease-activating factors"/>
    <property type="match status" value="1"/>
</dbReference>
<dbReference type="PRINTS" id="PR00364">
    <property type="entry name" value="DISEASERSIST"/>
</dbReference>
<feature type="compositionally biased region" description="Polar residues" evidence="3">
    <location>
        <begin position="92"/>
        <end position="102"/>
    </location>
</feature>
<dbReference type="PANTHER" id="PTHR36766">
    <property type="entry name" value="PLANT BROAD-SPECTRUM MILDEW RESISTANCE PROTEIN RPW8"/>
    <property type="match status" value="1"/>
</dbReference>
<dbReference type="SMART" id="SM00369">
    <property type="entry name" value="LRR_TYP"/>
    <property type="match status" value="4"/>
</dbReference>
<evidence type="ECO:0000256" key="2">
    <source>
        <dbReference type="ARBA" id="ARBA00022737"/>
    </source>
</evidence>
<comment type="caution">
    <text evidence="5">The sequence shown here is derived from an EMBL/GenBank/DDBJ whole genome shotgun (WGS) entry which is preliminary data.</text>
</comment>
<proteinExistence type="predicted"/>
<dbReference type="InterPro" id="IPR002182">
    <property type="entry name" value="NB-ARC"/>
</dbReference>
<name>A0ABD3HHR1_9MARC</name>
<feature type="compositionally biased region" description="Basic and acidic residues" evidence="3">
    <location>
        <begin position="1267"/>
        <end position="1292"/>
    </location>
</feature>
<dbReference type="Pfam" id="PF00931">
    <property type="entry name" value="NB-ARC"/>
    <property type="match status" value="1"/>
</dbReference>
<evidence type="ECO:0000259" key="4">
    <source>
        <dbReference type="Pfam" id="PF00931"/>
    </source>
</evidence>
<gene>
    <name evidence="5" type="ORF">R1sor_004824</name>
</gene>
<keyword evidence="6" id="KW-1185">Reference proteome</keyword>
<sequence>MKQGDNRRPVNAEAIGPGDGDRSQQLSLPATQPQPSLMLVFSAHSDSCYSIRCQDFVGVERRQSKGHLKSSVQKCFPCASCWGRETNQSKVELQTEAASSNRNDPELVPATGTELEEPSSTMGRKTNQSKVELQTEAASSNRNDPEPEPEPEPATGTELEEPSSTMYVKKDKLEVPFAGASESYRSAHEMANKRPNVNEASAVTSHQRQFSGQGLEKISDDLIRDAQRQAELEKKPPLMVPEEVVGVKALVAEILGTHIRDHKFVGIWGMGGVGKTTLAKVVFNKMFAKFEYTCFIEGMKQIPRTNEEAKSLVWKEMNHYGVPVSGASGPSERSGWYQVKGKSLLVVLDDVEDSNYVTLLEEIAYENGMEESRFVLTSRNAQRLRNVKTIRLDALEPGDAKKLFTLYSQPDPPESFREVLGEIVDRCGGLPLTLEVLGKYLKGREIELWEEIPGALRECDEGIADLEEKVWAKLQLSYDGLPGSEVKNMFLDIVTVFLRGNSLFAPTFSATDAKMAWSSTDKRALNRLQILKDRALVTVHGEEEVTFYMHEHLRCMGQRIARRERRHLNLVQDLWWSNPLDGKATVQEDQKLGKIVTSLDVTIDEEVLRICEQTCAFCIMQEVWPKLKAIRYMELRVDASDCCEGCKIRGVALPSTLVLLSLRARSDLAFSEAVGGYHGYKRRGTILLTRCFSLVKVHLDLSECGIVDFGGLGKFRSLRVLRIEEGKVVRNWPTSLIELRNLERLELNGASPLAVAVGRFSGVPLCDLPVTLPISLGDLTNLQTLILLGCAVHSVPNSLRELTSLRFLELDRIQDISTIAAIPYIIGSLRQLQVLRLSWDDGILEIPDTWGNLTRLQELVLYGDIKSLPASFSNLTRLEHVRLRGKFCSFVACEISTKRNPVRISDDGAGAAVLDALQGYMTKQKHLCLRCKYGTSAVVVRNMVNLESLTIIVRDQQAVPDIFGDLQKLQSFTLVCHAVGNSLVESLGRLSSLEELNLACGTLAQLPVLFGCSSTLRTLWIACPSLQGLPDTFGEFSHLTTLHINDNGLLLLPDSFTRLSQLKKLQIVGCDYLSHLPESLQCFDQDGRDMDGCDYFIRLAHQAIALAASVSIAWLGSIIPIGSRNQRELLLQLLPLQRPCQLQRLTRLPEALGDLHSLLKLELFKCATESLPESLGRLSSLTHLGVTYCQNVKTLPETTGDLSSLESLDLRGSAIHSLPGTFSNLLQLKSLDITDCKNLELPSDMGGIIIIGRKESEDDQGEAENSDGVRKERECDYGDKEKESNDEKRRVSDDDEETESSDDEEETDSSDDEEETESSDDEETESSDDEEETQNTVCEEEQKESSDDAP</sequence>
<feature type="region of interest" description="Disordered" evidence="3">
    <location>
        <begin position="1"/>
        <end position="31"/>
    </location>
</feature>
<feature type="compositionally biased region" description="Polar residues" evidence="3">
    <location>
        <begin position="118"/>
        <end position="142"/>
    </location>
</feature>
<reference evidence="5 6" key="1">
    <citation type="submission" date="2024-09" db="EMBL/GenBank/DDBJ databases">
        <title>Chromosome-scale assembly of Riccia sorocarpa.</title>
        <authorList>
            <person name="Paukszto L."/>
        </authorList>
    </citation>
    <scope>NUCLEOTIDE SEQUENCE [LARGE SCALE GENOMIC DNA]</scope>
    <source>
        <strain evidence="5">LP-2024</strain>
        <tissue evidence="5">Aerial parts of the thallus</tissue>
    </source>
</reference>